<dbReference type="Gene3D" id="2.60.40.790">
    <property type="match status" value="1"/>
</dbReference>
<dbReference type="PANTHER" id="PTHR11527">
    <property type="entry name" value="HEAT-SHOCK PROTEIN 20 FAMILY MEMBER"/>
    <property type="match status" value="1"/>
</dbReference>
<evidence type="ECO:0000313" key="5">
    <source>
        <dbReference type="Proteomes" id="UP000008291"/>
    </source>
</evidence>
<keyword evidence="5" id="KW-1185">Reference proteome</keyword>
<feature type="domain" description="SHSP" evidence="3">
    <location>
        <begin position="35"/>
        <end position="144"/>
    </location>
</feature>
<dbReference type="eggNOG" id="COG0071">
    <property type="taxonomic scope" value="Bacteria"/>
</dbReference>
<evidence type="ECO:0000259" key="3">
    <source>
        <dbReference type="PROSITE" id="PS01031"/>
    </source>
</evidence>
<dbReference type="InterPro" id="IPR002068">
    <property type="entry name" value="A-crystallin/Hsp20_dom"/>
</dbReference>
<dbReference type="Pfam" id="PF00011">
    <property type="entry name" value="HSP20"/>
    <property type="match status" value="1"/>
</dbReference>
<dbReference type="CDD" id="cd06464">
    <property type="entry name" value="ACD_sHsps-like"/>
    <property type="match status" value="1"/>
</dbReference>
<gene>
    <name evidence="4" type="ordered locus">Tbd_1370</name>
</gene>
<sequence length="144" mass="15982">MANLARLDPFTSLTRLDPFETMVRELMPTMFRSSAGGEQPAIPIEVQEMDNAYLVAAELPGVRKDAIDISITGNQVTISAEAKREMAADAKEWCNERCYGKLSRTIQLPIDIEEESADASYTDGVLRLTLPKKASSLPKRIEIH</sequence>
<dbReference type="HOGENOM" id="CLU_046737_12_2_4"/>
<evidence type="ECO:0000256" key="1">
    <source>
        <dbReference type="PROSITE-ProRule" id="PRU00285"/>
    </source>
</evidence>
<dbReference type="KEGG" id="tbd:Tbd_1370"/>
<evidence type="ECO:0000313" key="4">
    <source>
        <dbReference type="EMBL" id="AAZ97323.1"/>
    </source>
</evidence>
<dbReference type="Proteomes" id="UP000008291">
    <property type="component" value="Chromosome"/>
</dbReference>
<comment type="similarity">
    <text evidence="1 2">Belongs to the small heat shock protein (HSP20) family.</text>
</comment>
<evidence type="ECO:0000256" key="2">
    <source>
        <dbReference type="RuleBase" id="RU003616"/>
    </source>
</evidence>
<protein>
    <submittedName>
        <fullName evidence="4">Small heat shock protein</fullName>
    </submittedName>
</protein>
<keyword evidence="4" id="KW-0346">Stress response</keyword>
<dbReference type="RefSeq" id="WP_011311882.1">
    <property type="nucleotide sequence ID" value="NC_007404.1"/>
</dbReference>
<name>Q3SJ47_THIDA</name>
<dbReference type="OrthoDB" id="9808910at2"/>
<dbReference type="InterPro" id="IPR008978">
    <property type="entry name" value="HSP20-like_chaperone"/>
</dbReference>
<accession>Q3SJ47</accession>
<dbReference type="SUPFAM" id="SSF49764">
    <property type="entry name" value="HSP20-like chaperones"/>
    <property type="match status" value="1"/>
</dbReference>
<organism evidence="4 5">
    <name type="scientific">Thiobacillus denitrificans (strain ATCC 25259 / T1)</name>
    <dbReference type="NCBI Taxonomy" id="292415"/>
    <lineage>
        <taxon>Bacteria</taxon>
        <taxon>Pseudomonadati</taxon>
        <taxon>Pseudomonadota</taxon>
        <taxon>Betaproteobacteria</taxon>
        <taxon>Nitrosomonadales</taxon>
        <taxon>Thiobacillaceae</taxon>
        <taxon>Thiobacillus</taxon>
    </lineage>
</organism>
<reference evidence="4 5" key="1">
    <citation type="journal article" date="2006" name="J. Bacteriol.">
        <title>The genome sequence of the obligately chemolithoautotrophic, facultatively anaerobic bacterium Thiobacillus denitrificans.</title>
        <authorList>
            <person name="Beller H.R."/>
            <person name="Chain P.S."/>
            <person name="Letain T.E."/>
            <person name="Chakicherla A."/>
            <person name="Larimer F.W."/>
            <person name="Richardson P.M."/>
            <person name="Coleman M.A."/>
            <person name="Wood A.P."/>
            <person name="Kelly D.P."/>
        </authorList>
    </citation>
    <scope>NUCLEOTIDE SEQUENCE [LARGE SCALE GENOMIC DNA]</scope>
    <source>
        <strain evidence="4 5">ATCC 25259</strain>
    </source>
</reference>
<dbReference type="InterPro" id="IPR031107">
    <property type="entry name" value="Small_HSP"/>
</dbReference>
<proteinExistence type="inferred from homology"/>
<dbReference type="STRING" id="292415.Tbd_1370"/>
<dbReference type="AlphaFoldDB" id="Q3SJ47"/>
<dbReference type="EMBL" id="CP000116">
    <property type="protein sequence ID" value="AAZ97323.1"/>
    <property type="molecule type" value="Genomic_DNA"/>
</dbReference>
<dbReference type="PROSITE" id="PS01031">
    <property type="entry name" value="SHSP"/>
    <property type="match status" value="1"/>
</dbReference>